<dbReference type="AlphaFoldDB" id="A0AA39FT73"/>
<dbReference type="EMBL" id="JAQQBR010000005">
    <property type="protein sequence ID" value="KAK0175412.1"/>
    <property type="molecule type" value="Genomic_DNA"/>
</dbReference>
<keyword evidence="2" id="KW-1185">Reference proteome</keyword>
<feature type="non-terminal residue" evidence="1">
    <location>
        <position position="54"/>
    </location>
</feature>
<organism evidence="1 2">
    <name type="scientific">Microctonus hyperodae</name>
    <name type="common">Parasitoid wasp</name>
    <dbReference type="NCBI Taxonomy" id="165561"/>
    <lineage>
        <taxon>Eukaryota</taxon>
        <taxon>Metazoa</taxon>
        <taxon>Ecdysozoa</taxon>
        <taxon>Arthropoda</taxon>
        <taxon>Hexapoda</taxon>
        <taxon>Insecta</taxon>
        <taxon>Pterygota</taxon>
        <taxon>Neoptera</taxon>
        <taxon>Endopterygota</taxon>
        <taxon>Hymenoptera</taxon>
        <taxon>Apocrita</taxon>
        <taxon>Ichneumonoidea</taxon>
        <taxon>Braconidae</taxon>
        <taxon>Euphorinae</taxon>
        <taxon>Microctonus</taxon>
    </lineage>
</organism>
<protein>
    <submittedName>
        <fullName evidence="1">Uncharacterized protein</fullName>
    </submittedName>
</protein>
<name>A0AA39FT73_MICHY</name>
<accession>A0AA39FT73</accession>
<reference evidence="1" key="2">
    <citation type="submission" date="2023-03" db="EMBL/GenBank/DDBJ databases">
        <authorList>
            <person name="Inwood S.N."/>
            <person name="Skelly J.G."/>
            <person name="Guhlin J."/>
            <person name="Harrop T.W.R."/>
            <person name="Goldson S.G."/>
            <person name="Dearden P.K."/>
        </authorList>
    </citation>
    <scope>NUCLEOTIDE SEQUENCE</scope>
    <source>
        <strain evidence="1">Lincoln</strain>
        <tissue evidence="1">Whole body</tissue>
    </source>
</reference>
<evidence type="ECO:0000313" key="1">
    <source>
        <dbReference type="EMBL" id="KAK0175412.1"/>
    </source>
</evidence>
<proteinExistence type="predicted"/>
<evidence type="ECO:0000313" key="2">
    <source>
        <dbReference type="Proteomes" id="UP001168972"/>
    </source>
</evidence>
<reference evidence="1" key="1">
    <citation type="journal article" date="2023" name="bioRxiv">
        <title>Scaffold-level genome assemblies of two parasitoid biocontrol wasps reveal the parthenogenesis mechanism and an associated novel virus.</title>
        <authorList>
            <person name="Inwood S."/>
            <person name="Skelly J."/>
            <person name="Guhlin J."/>
            <person name="Harrop T."/>
            <person name="Goldson S."/>
            <person name="Dearden P."/>
        </authorList>
    </citation>
    <scope>NUCLEOTIDE SEQUENCE</scope>
    <source>
        <strain evidence="1">Lincoln</strain>
        <tissue evidence="1">Whole body</tissue>
    </source>
</reference>
<gene>
    <name evidence="1" type="ORF">PV327_009163</name>
</gene>
<sequence length="54" mass="6403">MHYTHIGGHRLRIYAEKIERPPFYSRDFHSLAIDRALSLFFASDRASQLTKPER</sequence>
<dbReference type="Proteomes" id="UP001168972">
    <property type="component" value="Unassembled WGS sequence"/>
</dbReference>
<comment type="caution">
    <text evidence="1">The sequence shown here is derived from an EMBL/GenBank/DDBJ whole genome shotgun (WGS) entry which is preliminary data.</text>
</comment>